<reference evidence="2" key="1">
    <citation type="submission" date="2023-10" db="EMBL/GenBank/DDBJ databases">
        <authorList>
            <person name="Hackl T."/>
        </authorList>
    </citation>
    <scope>NUCLEOTIDE SEQUENCE</scope>
</reference>
<dbReference type="Proteomes" id="UP001295740">
    <property type="component" value="Unassembled WGS sequence"/>
</dbReference>
<name>A0AAI8VHZ2_9PEZI</name>
<evidence type="ECO:0000256" key="1">
    <source>
        <dbReference type="SAM" id="SignalP"/>
    </source>
</evidence>
<gene>
    <name evidence="2" type="ORF">KHLLAP_LOCUS8606</name>
</gene>
<sequence>MTSFRTALTLLTATPALAHVLPAVSGDVAAAKPCTTGTPVVTAGYTINYALATPTATGTFRNGYQPEPGWAGEHVVGTYTFGVPTPIDAGFAYAQFKCQYYCNSQTSGSFYAKYAGADSRDGSYCHCYDDLLDPDTFVEGNQTLVGTWNSICSGTDMPAKLPEHE</sequence>
<dbReference type="AlphaFoldDB" id="A0AAI8VHZ2"/>
<protein>
    <submittedName>
        <fullName evidence="2">Uu.00g093240.m01.CDS01</fullName>
    </submittedName>
</protein>
<feature type="chain" id="PRO_5042565945" evidence="1">
    <location>
        <begin position="19"/>
        <end position="165"/>
    </location>
</feature>
<organism evidence="2 3">
    <name type="scientific">Anthostomella pinea</name>
    <dbReference type="NCBI Taxonomy" id="933095"/>
    <lineage>
        <taxon>Eukaryota</taxon>
        <taxon>Fungi</taxon>
        <taxon>Dikarya</taxon>
        <taxon>Ascomycota</taxon>
        <taxon>Pezizomycotina</taxon>
        <taxon>Sordariomycetes</taxon>
        <taxon>Xylariomycetidae</taxon>
        <taxon>Xylariales</taxon>
        <taxon>Xylariaceae</taxon>
        <taxon>Anthostomella</taxon>
    </lineage>
</organism>
<accession>A0AAI8VHZ2</accession>
<evidence type="ECO:0000313" key="3">
    <source>
        <dbReference type="Proteomes" id="UP001295740"/>
    </source>
</evidence>
<keyword evidence="1" id="KW-0732">Signal</keyword>
<comment type="caution">
    <text evidence="2">The sequence shown here is derived from an EMBL/GenBank/DDBJ whole genome shotgun (WGS) entry which is preliminary data.</text>
</comment>
<keyword evidence="3" id="KW-1185">Reference proteome</keyword>
<proteinExistence type="predicted"/>
<evidence type="ECO:0000313" key="2">
    <source>
        <dbReference type="EMBL" id="CAJ2508138.1"/>
    </source>
</evidence>
<feature type="signal peptide" evidence="1">
    <location>
        <begin position="1"/>
        <end position="18"/>
    </location>
</feature>
<dbReference type="EMBL" id="CAUWAG010000010">
    <property type="protein sequence ID" value="CAJ2508138.1"/>
    <property type="molecule type" value="Genomic_DNA"/>
</dbReference>